<dbReference type="EMBL" id="JAOYFB010000002">
    <property type="protein sequence ID" value="KAK4007223.1"/>
    <property type="molecule type" value="Genomic_DNA"/>
</dbReference>
<organism evidence="1 2">
    <name type="scientific">Daphnia magna</name>
    <dbReference type="NCBI Taxonomy" id="35525"/>
    <lineage>
        <taxon>Eukaryota</taxon>
        <taxon>Metazoa</taxon>
        <taxon>Ecdysozoa</taxon>
        <taxon>Arthropoda</taxon>
        <taxon>Crustacea</taxon>
        <taxon>Branchiopoda</taxon>
        <taxon>Diplostraca</taxon>
        <taxon>Cladocera</taxon>
        <taxon>Anomopoda</taxon>
        <taxon>Daphniidae</taxon>
        <taxon>Daphnia</taxon>
    </lineage>
</organism>
<protein>
    <submittedName>
        <fullName evidence="1">Uncharacterized protein</fullName>
    </submittedName>
</protein>
<sequence length="101" mass="11428">MPAVIHISLRKGCIRDDFLAGWGCCCWETLLLPMTQLFRPPFRREFFLASGKVEFVTTFLLGGVAAAGRSCCDSVSVEHLQRVTNDEYAQAYDDYNESDNR</sequence>
<keyword evidence="2" id="KW-1185">Reference proteome</keyword>
<proteinExistence type="predicted"/>
<reference evidence="1 2" key="1">
    <citation type="journal article" date="2023" name="Nucleic Acids Res.">
        <title>The hologenome of Daphnia magna reveals possible DNA methylation and microbiome-mediated evolution of the host genome.</title>
        <authorList>
            <person name="Chaturvedi A."/>
            <person name="Li X."/>
            <person name="Dhandapani V."/>
            <person name="Marshall H."/>
            <person name="Kissane S."/>
            <person name="Cuenca-Cambronero M."/>
            <person name="Asole G."/>
            <person name="Calvet F."/>
            <person name="Ruiz-Romero M."/>
            <person name="Marangio P."/>
            <person name="Guigo R."/>
            <person name="Rago D."/>
            <person name="Mirbahai L."/>
            <person name="Eastwood N."/>
            <person name="Colbourne J.K."/>
            <person name="Zhou J."/>
            <person name="Mallon E."/>
            <person name="Orsini L."/>
        </authorList>
    </citation>
    <scope>NUCLEOTIDE SEQUENCE [LARGE SCALE GENOMIC DNA]</scope>
    <source>
        <strain evidence="1">LRV0_1</strain>
    </source>
</reference>
<evidence type="ECO:0000313" key="1">
    <source>
        <dbReference type="EMBL" id="KAK4007223.1"/>
    </source>
</evidence>
<accession>A0ABQ9Z2W5</accession>
<dbReference type="Proteomes" id="UP001234178">
    <property type="component" value="Unassembled WGS sequence"/>
</dbReference>
<comment type="caution">
    <text evidence="1">The sequence shown here is derived from an EMBL/GenBank/DDBJ whole genome shotgun (WGS) entry which is preliminary data.</text>
</comment>
<name>A0ABQ9Z2W5_9CRUS</name>
<evidence type="ECO:0000313" key="2">
    <source>
        <dbReference type="Proteomes" id="UP001234178"/>
    </source>
</evidence>
<gene>
    <name evidence="1" type="ORF">OUZ56_012383</name>
</gene>